<dbReference type="InterPro" id="IPR055905">
    <property type="entry name" value="DUF7482"/>
</dbReference>
<feature type="domain" description="DUF7482" evidence="1">
    <location>
        <begin position="63"/>
        <end position="186"/>
    </location>
</feature>
<proteinExistence type="predicted"/>
<protein>
    <recommendedName>
        <fullName evidence="1">DUF7482 domain-containing protein</fullName>
    </recommendedName>
</protein>
<keyword evidence="3" id="KW-1185">Reference proteome</keyword>
<sequence>MKNIILGLIIGFSIITTVFYVGTSNAQIGNISETPSTSYTNTSNSGDDAPISINIPVEKGYVNGNISYFISTDASEEMIVSSVTNTTKFKVNYAPTLSNTSEISRQQGYVFVNGVIGNGTFDHQLPVASASGGDPGYSPLFEINYVEWNNNTEPRVLKSVSEIFEAEAKGEISIEKSNIVINSPAMEIK</sequence>
<evidence type="ECO:0000259" key="1">
    <source>
        <dbReference type="Pfam" id="PF24298"/>
    </source>
</evidence>
<dbReference type="Proteomes" id="UP000294299">
    <property type="component" value="Chromosome NFRAN"/>
</dbReference>
<evidence type="ECO:0000313" key="3">
    <source>
        <dbReference type="Proteomes" id="UP000294299"/>
    </source>
</evidence>
<dbReference type="AlphaFoldDB" id="A0A484IFA6"/>
<reference evidence="2 3" key="1">
    <citation type="submission" date="2019-02" db="EMBL/GenBank/DDBJ databases">
        <authorList>
            <person name="Lehtovirta-Morley E L."/>
        </authorList>
    </citation>
    <scope>NUCLEOTIDE SEQUENCE [LARGE SCALE GENOMIC DNA]</scope>
    <source>
        <strain evidence="2">NFRAN1</strain>
    </source>
</reference>
<accession>A0A484IFA6</accession>
<dbReference type="KEGG" id="nfn:NFRAN_2517"/>
<name>A0A484IFA6_9ARCH</name>
<dbReference type="RefSeq" id="WP_134484934.1">
    <property type="nucleotide sequence ID" value="NZ_LR216287.1"/>
</dbReference>
<evidence type="ECO:0000313" key="2">
    <source>
        <dbReference type="EMBL" id="VFJ14839.1"/>
    </source>
</evidence>
<dbReference type="GeneID" id="39421698"/>
<dbReference type="Pfam" id="PF24298">
    <property type="entry name" value="DUF7482"/>
    <property type="match status" value="1"/>
</dbReference>
<organism evidence="2 3">
    <name type="scientific">Candidatus Nitrosocosmicus franklandianus</name>
    <dbReference type="NCBI Taxonomy" id="1798806"/>
    <lineage>
        <taxon>Archaea</taxon>
        <taxon>Nitrososphaerota</taxon>
        <taxon>Nitrososphaeria</taxon>
        <taxon>Nitrososphaerales</taxon>
        <taxon>Nitrososphaeraceae</taxon>
        <taxon>Candidatus Nitrosocosmicus</taxon>
    </lineage>
</organism>
<dbReference type="OrthoDB" id="9592at2157"/>
<dbReference type="EMBL" id="LR216287">
    <property type="protein sequence ID" value="VFJ14839.1"/>
    <property type="molecule type" value="Genomic_DNA"/>
</dbReference>
<gene>
    <name evidence="2" type="ORF">NFRAN_2517</name>
</gene>